<keyword evidence="2" id="KW-1133">Transmembrane helix</keyword>
<gene>
    <name evidence="3" type="ORF">LCGC14_1107040</name>
</gene>
<feature type="compositionally biased region" description="Basic and acidic residues" evidence="1">
    <location>
        <begin position="1"/>
        <end position="13"/>
    </location>
</feature>
<proteinExistence type="predicted"/>
<dbReference type="EMBL" id="LAZR01005025">
    <property type="protein sequence ID" value="KKN03512.1"/>
    <property type="molecule type" value="Genomic_DNA"/>
</dbReference>
<accession>A0A0F9MVR7</accession>
<feature type="transmembrane region" description="Helical" evidence="2">
    <location>
        <begin position="45"/>
        <end position="65"/>
    </location>
</feature>
<feature type="region of interest" description="Disordered" evidence="1">
    <location>
        <begin position="1"/>
        <end position="22"/>
    </location>
</feature>
<dbReference type="AlphaFoldDB" id="A0A0F9MVR7"/>
<comment type="caution">
    <text evidence="3">The sequence shown here is derived from an EMBL/GenBank/DDBJ whole genome shotgun (WGS) entry which is preliminary data.</text>
</comment>
<keyword evidence="2" id="KW-0472">Membrane</keyword>
<keyword evidence="2" id="KW-0812">Transmembrane</keyword>
<reference evidence="3" key="1">
    <citation type="journal article" date="2015" name="Nature">
        <title>Complex archaea that bridge the gap between prokaryotes and eukaryotes.</title>
        <authorList>
            <person name="Spang A."/>
            <person name="Saw J.H."/>
            <person name="Jorgensen S.L."/>
            <person name="Zaremba-Niedzwiedzka K."/>
            <person name="Martijn J."/>
            <person name="Lind A.E."/>
            <person name="van Eijk R."/>
            <person name="Schleper C."/>
            <person name="Guy L."/>
            <person name="Ettema T.J."/>
        </authorList>
    </citation>
    <scope>NUCLEOTIDE SEQUENCE</scope>
</reference>
<evidence type="ECO:0000256" key="2">
    <source>
        <dbReference type="SAM" id="Phobius"/>
    </source>
</evidence>
<sequence length="128" mass="14611">MEEPRNAKPRETPESGALDFLEKEKEDEQERKRFGSRFSFNFSHLILPMLISVGITVVLVSQFAADKQRFNALVGEVGDLSQLVQAMGRNIELRIESLDYIDGGFLTSEFDSLERKVAFLELEISRLK</sequence>
<protein>
    <submittedName>
        <fullName evidence="3">Uncharacterized protein</fullName>
    </submittedName>
</protein>
<evidence type="ECO:0000313" key="3">
    <source>
        <dbReference type="EMBL" id="KKN03512.1"/>
    </source>
</evidence>
<name>A0A0F9MVR7_9ZZZZ</name>
<organism evidence="3">
    <name type="scientific">marine sediment metagenome</name>
    <dbReference type="NCBI Taxonomy" id="412755"/>
    <lineage>
        <taxon>unclassified sequences</taxon>
        <taxon>metagenomes</taxon>
        <taxon>ecological metagenomes</taxon>
    </lineage>
</organism>
<evidence type="ECO:0000256" key="1">
    <source>
        <dbReference type="SAM" id="MobiDB-lite"/>
    </source>
</evidence>